<accession>A0A955I8S6</accession>
<dbReference type="GO" id="GO:0006428">
    <property type="term" value="P:isoleucyl-tRNA aminoacylation"/>
    <property type="evidence" value="ECO:0007669"/>
    <property type="project" value="UniProtKB-UniRule"/>
</dbReference>
<dbReference type="InterPro" id="IPR002301">
    <property type="entry name" value="Ile-tRNA-ligase"/>
</dbReference>
<dbReference type="InterPro" id="IPR023586">
    <property type="entry name" value="Ile-tRNA-ligase_type2"/>
</dbReference>
<keyword evidence="4 8" id="KW-0648">Protein biosynthesis</keyword>
<comment type="caution">
    <text evidence="10">The sequence shown here is derived from an EMBL/GenBank/DDBJ whole genome shotgun (WGS) entry which is preliminary data.</text>
</comment>
<dbReference type="GO" id="GO:0004822">
    <property type="term" value="F:isoleucine-tRNA ligase activity"/>
    <property type="evidence" value="ECO:0007669"/>
    <property type="project" value="UniProtKB-UniRule"/>
</dbReference>
<evidence type="ECO:0000256" key="2">
    <source>
        <dbReference type="ARBA" id="ARBA00022741"/>
    </source>
</evidence>
<comment type="subunit">
    <text evidence="8">Monomer.</text>
</comment>
<dbReference type="GO" id="GO:0002161">
    <property type="term" value="F:aminoacyl-tRNA deacylase activity"/>
    <property type="evidence" value="ECO:0007669"/>
    <property type="project" value="InterPro"/>
</dbReference>
<dbReference type="SUPFAM" id="SSF55154">
    <property type="entry name" value="CYTH-like phosphatases"/>
    <property type="match status" value="1"/>
</dbReference>
<dbReference type="PROSITE" id="PS51707">
    <property type="entry name" value="CYTH"/>
    <property type="match status" value="1"/>
</dbReference>
<dbReference type="InterPro" id="IPR023577">
    <property type="entry name" value="CYTH_domain"/>
</dbReference>
<feature type="binding site" evidence="8">
    <location>
        <position position="962"/>
    </location>
    <ligand>
        <name>ATP</name>
        <dbReference type="ChEBI" id="CHEBI:30616"/>
    </ligand>
</feature>
<comment type="subcellular location">
    <subcellularLocation>
        <location evidence="8">Cytoplasm</location>
    </subcellularLocation>
</comment>
<dbReference type="Pfam" id="PF19302">
    <property type="entry name" value="DUF5915"/>
    <property type="match status" value="1"/>
</dbReference>
<organism evidence="10 11">
    <name type="scientific">Candidatus Dojkabacteria bacterium</name>
    <dbReference type="NCBI Taxonomy" id="2099670"/>
    <lineage>
        <taxon>Bacteria</taxon>
        <taxon>Candidatus Dojkabacteria</taxon>
    </lineage>
</organism>
<dbReference type="SUPFAM" id="SSF50677">
    <property type="entry name" value="ValRS/IleRS/LeuRS editing domain"/>
    <property type="match status" value="2"/>
</dbReference>
<keyword evidence="8" id="KW-0479">Metal-binding</keyword>
<name>A0A955I8S6_9BACT</name>
<dbReference type="InterPro" id="IPR013078">
    <property type="entry name" value="His_Pase_superF_clade-1"/>
</dbReference>
<dbReference type="Pfam" id="PF08264">
    <property type="entry name" value="Anticodon_1"/>
    <property type="match status" value="1"/>
</dbReference>
<dbReference type="GO" id="GO:0005737">
    <property type="term" value="C:cytoplasm"/>
    <property type="evidence" value="ECO:0007669"/>
    <property type="project" value="UniProtKB-SubCell"/>
</dbReference>
<dbReference type="GO" id="GO:0008270">
    <property type="term" value="F:zinc ion binding"/>
    <property type="evidence" value="ECO:0007669"/>
    <property type="project" value="UniProtKB-UniRule"/>
</dbReference>
<evidence type="ECO:0000256" key="6">
    <source>
        <dbReference type="ARBA" id="ARBA00025217"/>
    </source>
</evidence>
<dbReference type="Proteomes" id="UP000745577">
    <property type="component" value="Unassembled WGS sequence"/>
</dbReference>
<comment type="function">
    <text evidence="6 8">Catalyzes the attachment of isoleucine to tRNA(Ile). As IleRS can inadvertently accommodate and process structurally similar amino acids such as valine, to avoid such errors it has two additional distinct tRNA(Ile)-dependent editing activities. One activity is designated as 'pretransfer' editing and involves the hydrolysis of activated Val-AMP. The other activity is designated 'posttransfer' editing and involves deacylation of mischarged Val-tRNA(Ile).</text>
</comment>
<dbReference type="InterPro" id="IPR033709">
    <property type="entry name" value="Anticodon_Ile_ABEc"/>
</dbReference>
<reference evidence="10" key="1">
    <citation type="submission" date="2020-04" db="EMBL/GenBank/DDBJ databases">
        <authorList>
            <person name="Zhang T."/>
        </authorList>
    </citation>
    <scope>NUCLEOTIDE SEQUENCE</scope>
    <source>
        <strain evidence="10">HKST-UBA15</strain>
    </source>
</reference>
<dbReference type="InterPro" id="IPR029033">
    <property type="entry name" value="His_PPase_superfam"/>
</dbReference>
<comment type="domain">
    <text evidence="8">IleRS has two distinct active sites: one for aminoacylation and one for editing. The misactivated valine is translocated from the active site to the editing site, which sterically excludes the correctly activated isoleucine. The single editing site contains two valyl binding pockets, one specific for each substrate (Val-AMP or Val-tRNA(Ile)).</text>
</comment>
<dbReference type="CDD" id="cd07067">
    <property type="entry name" value="HP_PGM_like"/>
    <property type="match status" value="1"/>
</dbReference>
<dbReference type="InterPro" id="IPR002300">
    <property type="entry name" value="aa-tRNA-synth_Ia"/>
</dbReference>
<evidence type="ECO:0000313" key="11">
    <source>
        <dbReference type="Proteomes" id="UP000745577"/>
    </source>
</evidence>
<evidence type="ECO:0000256" key="4">
    <source>
        <dbReference type="ARBA" id="ARBA00022917"/>
    </source>
</evidence>
<dbReference type="GO" id="GO:0005524">
    <property type="term" value="F:ATP binding"/>
    <property type="evidence" value="ECO:0007669"/>
    <property type="project" value="UniProtKB-UniRule"/>
</dbReference>
<dbReference type="InterPro" id="IPR009008">
    <property type="entry name" value="Val/Leu/Ile-tRNA-synth_edit"/>
</dbReference>
<keyword evidence="3 8" id="KW-0067">ATP-binding</keyword>
<dbReference type="HAMAP" id="MF_02003">
    <property type="entry name" value="Ile_tRNA_synth_type2"/>
    <property type="match status" value="1"/>
</dbReference>
<evidence type="ECO:0000256" key="5">
    <source>
        <dbReference type="ARBA" id="ARBA00023146"/>
    </source>
</evidence>
<evidence type="ECO:0000256" key="7">
    <source>
        <dbReference type="ARBA" id="ARBA00048359"/>
    </source>
</evidence>
<sequence length="1336" mass="155029">MFKPVDPKQNFPELEGEITKFWKENKIFEKSVGNRNVKNSYIFYDGPPFITGTPHYGSLLPSIAKDVIPRYQTMRGKRVERVWGWDCHGLPIENKVEKKLGIKNRREIEKYGIDKFINECYNYTRETSAEWKWYIDKIGRWVDMDNAYRTMDQDYMETVMWVFKQLHEKKLIYKGMRTSLFCTRCGTPVSNFEIAMDNSYSDMEDPAVTVKFPVTTPGEFSDSSILAWTTTPWTLPSNKALVIDPEEKYIKAKVQKLTIELEQSWQVKELPENLKKLKRSEITQAYLEDYVDENGVKPRDTRIRRIDNKFEFTTKYYAGKSSETGQLIEKTKEITKEEYIELIKQTKAKVVKTRYYYPLEDGLTAEIDVYRNQHEGVNFVEVEFSSLKKLQNFKKPEWFGKEVTDCDACFPKYMADKSSEQILSEIETYLQADHNYEENVQTDNVILAKKRAEYALENIDYEIVEEFEGKKLLGLKYRPPFDYYPTEKGEHQVYGFPGMVHMEEGTGIVHSAPGFGDIDTEMGQEYNLSIAMSINDEGKYLPQVKEFEGMYVKDADQPIIENLKSRDILFRLEKIVHRYPYCWRCETPLIHKAQPSWFIDIEKVRKDLLKNNEDINWVPKHLKHGRFKKGIEVAPDWGISRTRYWATPMPVWQREKDGQVLETKVIGSRDELRENANQAITKITFVRHGNKSQDDNLDPEMTELGHQQAKELSQKLSKEKYDVIISSPKKRALQTAQYIKDALGKDYIEDALFTSLTDGDDREFYTKIRENHNVENLSELSESTLREKLVPVITPLKDGFEKLLKKYEGKNILVVTHSGKIKFLKHIIEGANISAVLTSSIKETGTYTAYFHGTDLLDLHRPKIDQITLKGKTGELTRVKEVLDVWLDSASMPYASKHYPFENKQILEENYPADFIVEYIAQTRAWFYVMHVVSTALLNQPSFKNVITTGVIFGTDGRKMSKSYGNYPDPRDVLENYGAETLRMYLMGSRIMVGEDMNFDEDALKEQYKTFLLPLWNSYSFFVTYANIHNWEPSGKLDSKDPLDKWIIAKLDETKSHFIKAMDSYNIPSAVKLLPEFIDVLSRWYIRRSRNRFASGSQDALSTLHYVLVEFTKLSAPIVPFVSEEIFLNLQSDDEIESVHLSDLNKPKKSTIDDNKSLLEKMELVREISTLGQSLRVQNNLKVRQPLQKVEIYIKNKELATKDDMDWMNEIVKDELNVKQVDFVNKKPKDEFLVSTGLNDTLFVGLDPKLTPELEAEGILRELTRQIQSQRKKLGLNMGDKIDLIIQTDDKKLDGIIKNNEKEFAESVNATSVKFSKTNLEHKLSINGAEVTLSLS</sequence>
<dbReference type="Gene3D" id="3.40.50.620">
    <property type="entry name" value="HUPs"/>
    <property type="match status" value="3"/>
</dbReference>
<evidence type="ECO:0000313" key="10">
    <source>
        <dbReference type="EMBL" id="MCA9380501.1"/>
    </source>
</evidence>
<dbReference type="PRINTS" id="PR00984">
    <property type="entry name" value="TRNASYNTHILE"/>
</dbReference>
<gene>
    <name evidence="8" type="primary">ileS</name>
    <name evidence="10" type="ORF">KC675_04960</name>
</gene>
<dbReference type="Pfam" id="PF00300">
    <property type="entry name" value="His_Phos_1"/>
    <property type="match status" value="1"/>
</dbReference>
<dbReference type="SUPFAM" id="SSF47323">
    <property type="entry name" value="Anticodon-binding domain of a subclass of class I aminoacyl-tRNA synthetases"/>
    <property type="match status" value="1"/>
</dbReference>
<dbReference type="SUPFAM" id="SSF52374">
    <property type="entry name" value="Nucleotidylyl transferase"/>
    <property type="match status" value="1"/>
</dbReference>
<dbReference type="Gene3D" id="1.10.730.10">
    <property type="entry name" value="Isoleucyl-tRNA Synthetase, Domain 1"/>
    <property type="match status" value="1"/>
</dbReference>
<evidence type="ECO:0000256" key="1">
    <source>
        <dbReference type="ARBA" id="ARBA00022598"/>
    </source>
</evidence>
<dbReference type="Pfam" id="PF00133">
    <property type="entry name" value="tRNA-synt_1"/>
    <property type="match status" value="2"/>
</dbReference>
<dbReference type="InterPro" id="IPR033469">
    <property type="entry name" value="CYTH-like_dom_sf"/>
</dbReference>
<comment type="catalytic activity">
    <reaction evidence="7 8">
        <text>tRNA(Ile) + L-isoleucine + ATP = L-isoleucyl-tRNA(Ile) + AMP + diphosphate</text>
        <dbReference type="Rhea" id="RHEA:11060"/>
        <dbReference type="Rhea" id="RHEA-COMP:9666"/>
        <dbReference type="Rhea" id="RHEA-COMP:9695"/>
        <dbReference type="ChEBI" id="CHEBI:30616"/>
        <dbReference type="ChEBI" id="CHEBI:33019"/>
        <dbReference type="ChEBI" id="CHEBI:58045"/>
        <dbReference type="ChEBI" id="CHEBI:78442"/>
        <dbReference type="ChEBI" id="CHEBI:78528"/>
        <dbReference type="ChEBI" id="CHEBI:456215"/>
        <dbReference type="EC" id="6.1.1.5"/>
    </reaction>
</comment>
<dbReference type="Gene3D" id="2.40.320.10">
    <property type="entry name" value="Hypothetical Protein Pfu-838710-001"/>
    <property type="match status" value="1"/>
</dbReference>
<evidence type="ECO:0000256" key="8">
    <source>
        <dbReference type="HAMAP-Rule" id="MF_02003"/>
    </source>
</evidence>
<keyword evidence="2 8" id="KW-0547">Nucleotide-binding</keyword>
<dbReference type="PANTHER" id="PTHR42780:SF1">
    <property type="entry name" value="ISOLEUCINE--TRNA LIGASE, CYTOPLASMIC"/>
    <property type="match status" value="1"/>
</dbReference>
<dbReference type="InterPro" id="IPR009080">
    <property type="entry name" value="tRNAsynth_Ia_anticodon-bd"/>
</dbReference>
<evidence type="ECO:0000256" key="3">
    <source>
        <dbReference type="ARBA" id="ARBA00022840"/>
    </source>
</evidence>
<dbReference type="InterPro" id="IPR014729">
    <property type="entry name" value="Rossmann-like_a/b/a_fold"/>
</dbReference>
<protein>
    <recommendedName>
        <fullName evidence="8">Isoleucine--tRNA ligase</fullName>
        <ecNumber evidence="8">6.1.1.5</ecNumber>
    </recommendedName>
    <alternativeName>
        <fullName evidence="8">Isoleucyl-tRNA synthetase</fullName>
        <shortName evidence="8">IleRS</shortName>
    </alternativeName>
</protein>
<proteinExistence type="inferred from homology"/>
<feature type="short sequence motif" description="'KMSKS' region" evidence="8">
    <location>
        <begin position="959"/>
        <end position="963"/>
    </location>
</feature>
<dbReference type="GO" id="GO:0000049">
    <property type="term" value="F:tRNA binding"/>
    <property type="evidence" value="ECO:0007669"/>
    <property type="project" value="InterPro"/>
</dbReference>
<comment type="similarity">
    <text evidence="8">Belongs to the class-I aminoacyl-tRNA synthetase family. IleS type 2 subfamily.</text>
</comment>
<dbReference type="CDD" id="cd07961">
    <property type="entry name" value="Anticodon_Ia_Ile_ABEc"/>
    <property type="match status" value="1"/>
</dbReference>
<evidence type="ECO:0000259" key="9">
    <source>
        <dbReference type="PROSITE" id="PS51707"/>
    </source>
</evidence>
<dbReference type="InterPro" id="IPR013155">
    <property type="entry name" value="M/V/L/I-tRNA-synth_anticd-bd"/>
</dbReference>
<keyword evidence="1 8" id="KW-0436">Ligase</keyword>
<dbReference type="Gene3D" id="3.90.740.10">
    <property type="entry name" value="Valyl/Leucyl/Isoleucyl-tRNA synthetase, editing domain"/>
    <property type="match status" value="1"/>
</dbReference>
<dbReference type="EMBL" id="JAGQLL010000075">
    <property type="protein sequence ID" value="MCA9380501.1"/>
    <property type="molecule type" value="Genomic_DNA"/>
</dbReference>
<comment type="cofactor">
    <cofactor evidence="8">
        <name>Zn(2+)</name>
        <dbReference type="ChEBI" id="CHEBI:29105"/>
    </cofactor>
</comment>
<keyword evidence="8" id="KW-0963">Cytoplasm</keyword>
<feature type="short sequence motif" description="'HIGH' region" evidence="8">
    <location>
        <begin position="48"/>
        <end position="58"/>
    </location>
</feature>
<dbReference type="PANTHER" id="PTHR42780">
    <property type="entry name" value="SOLEUCYL-TRNA SYNTHETASE"/>
    <property type="match status" value="1"/>
</dbReference>
<keyword evidence="5 8" id="KW-0030">Aminoacyl-tRNA synthetase</keyword>
<dbReference type="EC" id="6.1.1.5" evidence="8"/>
<dbReference type="SUPFAM" id="SSF53254">
    <property type="entry name" value="Phosphoglycerate mutase-like"/>
    <property type="match status" value="1"/>
</dbReference>
<reference evidence="10" key="2">
    <citation type="journal article" date="2021" name="Microbiome">
        <title>Successional dynamics and alternative stable states in a saline activated sludge microbial community over 9 years.</title>
        <authorList>
            <person name="Wang Y."/>
            <person name="Ye J."/>
            <person name="Ju F."/>
            <person name="Liu L."/>
            <person name="Boyd J.A."/>
            <person name="Deng Y."/>
            <person name="Parks D.H."/>
            <person name="Jiang X."/>
            <person name="Yin X."/>
            <person name="Woodcroft B.J."/>
            <person name="Tyson G.W."/>
            <person name="Hugenholtz P."/>
            <person name="Polz M.F."/>
            <person name="Zhang T."/>
        </authorList>
    </citation>
    <scope>NUCLEOTIDE SEQUENCE</scope>
    <source>
        <strain evidence="10">HKST-UBA15</strain>
    </source>
</reference>
<keyword evidence="8" id="KW-0862">Zinc</keyword>
<dbReference type="SMART" id="SM00855">
    <property type="entry name" value="PGAM"/>
    <property type="match status" value="1"/>
</dbReference>
<feature type="domain" description="CYTH" evidence="9">
    <location>
        <begin position="258"/>
        <end position="420"/>
    </location>
</feature>